<sequence length="374" mass="41276">MNSNPKPVFSNPAFRILKKDGEPCRRLFDELSLLNYACRPFADDTYLYLPLTNRPDGDQLTAILSRLSHLESFALISSFSLGGDSAGEKLLLEKFILDADFAVQEKQLTVTDILGYAVAYEMVGDIAVIDDKSVSEKTPDVVSEIAAAILAAHPGIQTVLLSRGPVSGEFRIRDLEFIAGDNKTATVHKEYGCAYKIDLGRAYFTPRLSTERARILSQIQEGDFVIDMFAGVGPYSVLIAKNAKPSMVVANDKNEAAVSLLIENIALNKVKNVVALNLDAIDLGREYAGKGGHVIMNLPHNACDFLDTAVELTKPDGVIHYYAMTNDDDLFDGEIEKIRTAAEKQGRTIEVVEKRNVRSYAPHQYNICLDVRIR</sequence>
<evidence type="ECO:0000256" key="3">
    <source>
        <dbReference type="ARBA" id="ARBA00022679"/>
    </source>
</evidence>
<dbReference type="EMBL" id="JAWDKD010000015">
    <property type="protein sequence ID" value="MDV0446911.1"/>
    <property type="molecule type" value="Genomic_DNA"/>
</dbReference>
<organism evidence="7 8">
    <name type="scientific">Methanolapillus africanus</name>
    <dbReference type="NCBI Taxonomy" id="3028297"/>
    <lineage>
        <taxon>Archaea</taxon>
        <taxon>Methanobacteriati</taxon>
        <taxon>Methanobacteriota</taxon>
        <taxon>Stenosarchaea group</taxon>
        <taxon>Methanomicrobia</taxon>
        <taxon>Methanosarcinales</taxon>
        <taxon>Methanosarcinaceae</taxon>
        <taxon>Methanolapillus</taxon>
    </lineage>
</organism>
<keyword evidence="8" id="KW-1185">Reference proteome</keyword>
<accession>A0AAE4MJ45</accession>
<keyword evidence="5" id="KW-0819">tRNA processing</keyword>
<dbReference type="GO" id="GO:0002939">
    <property type="term" value="P:tRNA N1-guanine methylation"/>
    <property type="evidence" value="ECO:0007669"/>
    <property type="project" value="TreeGrafter"/>
</dbReference>
<dbReference type="GO" id="GO:0008175">
    <property type="term" value="F:tRNA methyltransferase activity"/>
    <property type="evidence" value="ECO:0007669"/>
    <property type="project" value="TreeGrafter"/>
</dbReference>
<dbReference type="PANTHER" id="PTHR23245">
    <property type="entry name" value="TRNA METHYLTRANSFERASE"/>
    <property type="match status" value="1"/>
</dbReference>
<gene>
    <name evidence="7" type="ORF">MsAg5_07750</name>
</gene>
<dbReference type="PROSITE" id="PS51684">
    <property type="entry name" value="SAM_MT_TRM5_TYW2"/>
    <property type="match status" value="1"/>
</dbReference>
<dbReference type="InterPro" id="IPR030382">
    <property type="entry name" value="MeTrfase_TRM5/TYW2"/>
</dbReference>
<keyword evidence="2" id="KW-0489">Methyltransferase</keyword>
<dbReference type="Gene3D" id="3.40.50.150">
    <property type="entry name" value="Vaccinia Virus protein VP39"/>
    <property type="match status" value="1"/>
</dbReference>
<keyword evidence="1" id="KW-0963">Cytoplasm</keyword>
<dbReference type="GO" id="GO:0005737">
    <property type="term" value="C:cytoplasm"/>
    <property type="evidence" value="ECO:0007669"/>
    <property type="project" value="TreeGrafter"/>
</dbReference>
<dbReference type="Gene3D" id="3.30.70.2580">
    <property type="match status" value="1"/>
</dbReference>
<dbReference type="Pfam" id="PF02475">
    <property type="entry name" value="TRM5-TYW2_MTfase"/>
    <property type="match status" value="1"/>
</dbReference>
<protein>
    <recommendedName>
        <fullName evidence="6">SAM-dependent methyltransferase TRM5/TYW2-type domain-containing protein</fullName>
    </recommendedName>
</protein>
<dbReference type="SUPFAM" id="SSF53335">
    <property type="entry name" value="S-adenosyl-L-methionine-dependent methyltransferases"/>
    <property type="match status" value="1"/>
</dbReference>
<feature type="domain" description="SAM-dependent methyltransferase TRM5/TYW2-type" evidence="6">
    <location>
        <begin position="120"/>
        <end position="374"/>
    </location>
</feature>
<comment type="caution">
    <text evidence="7">The sequence shown here is derived from an EMBL/GenBank/DDBJ whole genome shotgun (WGS) entry which is preliminary data.</text>
</comment>
<evidence type="ECO:0000259" key="6">
    <source>
        <dbReference type="PROSITE" id="PS51684"/>
    </source>
</evidence>
<evidence type="ECO:0000256" key="2">
    <source>
        <dbReference type="ARBA" id="ARBA00022603"/>
    </source>
</evidence>
<dbReference type="Gene3D" id="3.30.300.110">
    <property type="entry name" value="Met-10+ protein-like domains"/>
    <property type="match status" value="1"/>
</dbReference>
<dbReference type="PANTHER" id="PTHR23245:SF36">
    <property type="entry name" value="TRNA (GUANINE(37)-N1)-METHYLTRANSFERASE"/>
    <property type="match status" value="1"/>
</dbReference>
<dbReference type="RefSeq" id="WP_338099325.1">
    <property type="nucleotide sequence ID" value="NZ_JAWDKD010000015.1"/>
</dbReference>
<proteinExistence type="predicted"/>
<reference evidence="7" key="1">
    <citation type="submission" date="2023-06" db="EMBL/GenBank/DDBJ databases">
        <title>Genome sequence of Methanosarcinaceae archaeon Ag5.</title>
        <authorList>
            <person name="Protasov E."/>
            <person name="Platt K."/>
            <person name="Poehlein A."/>
            <person name="Daniel R."/>
            <person name="Brune A."/>
        </authorList>
    </citation>
    <scope>NUCLEOTIDE SEQUENCE</scope>
    <source>
        <strain evidence="7">Ag5</strain>
    </source>
</reference>
<dbReference type="Pfam" id="PF25133">
    <property type="entry name" value="TYW2_N_2"/>
    <property type="match status" value="1"/>
</dbReference>
<dbReference type="AlphaFoldDB" id="A0AAE4MJ45"/>
<name>A0AAE4MJ45_9EURY</name>
<keyword evidence="3" id="KW-0808">Transferase</keyword>
<dbReference type="Proteomes" id="UP001271789">
    <property type="component" value="Unassembled WGS sequence"/>
</dbReference>
<evidence type="ECO:0000313" key="8">
    <source>
        <dbReference type="Proteomes" id="UP001271789"/>
    </source>
</evidence>
<dbReference type="InterPro" id="IPR040601">
    <property type="entry name" value="Trm5a/b_N"/>
</dbReference>
<dbReference type="Pfam" id="PF18093">
    <property type="entry name" value="Trm5_N"/>
    <property type="match status" value="1"/>
</dbReference>
<evidence type="ECO:0000256" key="1">
    <source>
        <dbReference type="ARBA" id="ARBA00022490"/>
    </source>
</evidence>
<evidence type="ECO:0000256" key="5">
    <source>
        <dbReference type="ARBA" id="ARBA00022694"/>
    </source>
</evidence>
<dbReference type="InterPro" id="IPR029063">
    <property type="entry name" value="SAM-dependent_MTases_sf"/>
</dbReference>
<evidence type="ECO:0000256" key="4">
    <source>
        <dbReference type="ARBA" id="ARBA00022691"/>
    </source>
</evidence>
<dbReference type="CDD" id="cd02440">
    <property type="entry name" value="AdoMet_MTases"/>
    <property type="match status" value="1"/>
</dbReference>
<keyword evidence="4" id="KW-0949">S-adenosyl-L-methionine</keyword>
<evidence type="ECO:0000313" key="7">
    <source>
        <dbReference type="EMBL" id="MDV0446911.1"/>
    </source>
</evidence>
<dbReference type="InterPro" id="IPR056744">
    <property type="entry name" value="TRM5/TYW2-like_N"/>
</dbReference>
<dbReference type="InterPro" id="IPR056743">
    <property type="entry name" value="TRM5-TYW2-like_MTfase"/>
</dbReference>